<evidence type="ECO:0000256" key="1">
    <source>
        <dbReference type="SAM" id="Phobius"/>
    </source>
</evidence>
<sequence length="149" mass="16835">MVAFIASLLITVALAALIVPMAKRRPVGTMLTWGEAMVASFYAFFLMFWAYGMVPHLWLTWADNELNWRPDKLLFGPGAVLKPQVLGGWFPITVNYQTLRDVIAVLIYVALLAAQVFMWIWWQKRGTRAQAASTEVVSSDYGRPLVRKA</sequence>
<feature type="transmembrane region" description="Helical" evidence="1">
    <location>
        <begin position="102"/>
        <end position="122"/>
    </location>
</feature>
<keyword evidence="1" id="KW-0812">Transmembrane</keyword>
<evidence type="ECO:0000313" key="2">
    <source>
        <dbReference type="EMBL" id="CAB4598720.1"/>
    </source>
</evidence>
<dbReference type="EMBL" id="CAEZUP010000005">
    <property type="protein sequence ID" value="CAB4598720.1"/>
    <property type="molecule type" value="Genomic_DNA"/>
</dbReference>
<gene>
    <name evidence="2" type="ORF">UFOPK1835_00235</name>
</gene>
<keyword evidence="1" id="KW-1133">Transmembrane helix</keyword>
<proteinExistence type="predicted"/>
<name>A0A6J6GEG8_9ZZZZ</name>
<dbReference type="AlphaFoldDB" id="A0A6J6GEG8"/>
<protein>
    <submittedName>
        <fullName evidence="2">Unannotated protein</fullName>
    </submittedName>
</protein>
<reference evidence="2" key="1">
    <citation type="submission" date="2020-05" db="EMBL/GenBank/DDBJ databases">
        <authorList>
            <person name="Chiriac C."/>
            <person name="Salcher M."/>
            <person name="Ghai R."/>
            <person name="Kavagutti S V."/>
        </authorList>
    </citation>
    <scope>NUCLEOTIDE SEQUENCE</scope>
</reference>
<accession>A0A6J6GEG8</accession>
<keyword evidence="1" id="KW-0472">Membrane</keyword>
<feature type="transmembrane region" description="Helical" evidence="1">
    <location>
        <begin position="39"/>
        <end position="61"/>
    </location>
</feature>
<organism evidence="2">
    <name type="scientific">freshwater metagenome</name>
    <dbReference type="NCBI Taxonomy" id="449393"/>
    <lineage>
        <taxon>unclassified sequences</taxon>
        <taxon>metagenomes</taxon>
        <taxon>ecological metagenomes</taxon>
    </lineage>
</organism>